<keyword evidence="2" id="KW-1185">Reference proteome</keyword>
<dbReference type="Proteomes" id="UP000507962">
    <property type="component" value="Unassembled WGS sequence"/>
</dbReference>
<sequence length="412" mass="43464">MKISKSNVSRGTLGITGHVGAGHVHTNFGFVQDDSAGFAVVSALLRKAFPARTTIASVDADIETGTVTVTTEDGGTGTASTRRGITPYEATLARLAIGMDAIYSQTVACTAFGRIYGQGVLELPVALQTAACLAVVDTFEKKYPGQFVTGVEDMPGKVGKIMGTVLDIDGIPVSVMAVINASEGGLGPDEDLEGNVMLGDKGRVMKELGLDALPTFVLESKAYAPAVFKDNREEMFWVRMNKEVDNPSVFEALIKGINAAGLPCTHSDTAFPRGKGDMAKGTRELGERIAALGNSLAEADTAREKVRIVGELATIVSQDAGGVTFMSSDLHNLVGGGGIMPGMCAVLSMVVSEQTVKTWKIPAFTAQDADHYLAILEHAVPVLAGNIDKATAEMHERTAFKEEAFAFLYPEK</sequence>
<protein>
    <submittedName>
        <fullName evidence="1">Uncharacterized protein</fullName>
    </submittedName>
</protein>
<proteinExistence type="predicted"/>
<evidence type="ECO:0000313" key="1">
    <source>
        <dbReference type="EMBL" id="VFQ44417.1"/>
    </source>
</evidence>
<accession>A0A4U8YLG8</accession>
<reference evidence="1 2" key="1">
    <citation type="submission" date="2019-03" db="EMBL/GenBank/DDBJ databases">
        <authorList>
            <person name="Nijsse B."/>
        </authorList>
    </citation>
    <scope>NUCLEOTIDE SEQUENCE [LARGE SCALE GENOMIC DNA]</scope>
    <source>
        <strain evidence="1">Desulfoluna butyratoxydans MSL71</strain>
    </source>
</reference>
<name>A0A4U8YLG8_9BACT</name>
<evidence type="ECO:0000313" key="2">
    <source>
        <dbReference type="Proteomes" id="UP000507962"/>
    </source>
</evidence>
<organism evidence="1 2">
    <name type="scientific">Desulfoluna butyratoxydans</name>
    <dbReference type="NCBI Taxonomy" id="231438"/>
    <lineage>
        <taxon>Bacteria</taxon>
        <taxon>Pseudomonadati</taxon>
        <taxon>Thermodesulfobacteriota</taxon>
        <taxon>Desulfobacteria</taxon>
        <taxon>Desulfobacterales</taxon>
        <taxon>Desulfolunaceae</taxon>
        <taxon>Desulfoluna</taxon>
    </lineage>
</organism>
<dbReference type="EMBL" id="CAADHO010000003">
    <property type="protein sequence ID" value="VFQ44417.1"/>
    <property type="molecule type" value="Genomic_DNA"/>
</dbReference>
<dbReference type="AlphaFoldDB" id="A0A4U8YLG8"/>
<gene>
    <name evidence="1" type="ORF">MSL71_20660</name>
</gene>